<dbReference type="InterPro" id="IPR013249">
    <property type="entry name" value="RNA_pol_sigma70_r4_t2"/>
</dbReference>
<dbReference type="InterPro" id="IPR013324">
    <property type="entry name" value="RNA_pol_sigma_r3/r4-like"/>
</dbReference>
<gene>
    <name evidence="7" type="ORF">PQJ73_15090</name>
</gene>
<dbReference type="InterPro" id="IPR013325">
    <property type="entry name" value="RNA_pol_sigma_r2"/>
</dbReference>
<reference evidence="7" key="2">
    <citation type="submission" date="2023-02" db="EMBL/GenBank/DDBJ databases">
        <authorList>
            <person name="Rayyan A."/>
            <person name="Meyer T."/>
            <person name="Kyndt J.A."/>
        </authorList>
    </citation>
    <scope>NUCLEOTIDE SEQUENCE</scope>
    <source>
        <strain evidence="7">DSM 9987</strain>
    </source>
</reference>
<keyword evidence="2" id="KW-0805">Transcription regulation</keyword>
<evidence type="ECO:0000259" key="6">
    <source>
        <dbReference type="Pfam" id="PF08281"/>
    </source>
</evidence>
<accession>A0ABT5JBN2</accession>
<evidence type="ECO:0000259" key="5">
    <source>
        <dbReference type="Pfam" id="PF04542"/>
    </source>
</evidence>
<comment type="caution">
    <text evidence="7">The sequence shown here is derived from an EMBL/GenBank/DDBJ whole genome shotgun (WGS) entry which is preliminary data.</text>
</comment>
<dbReference type="InterPro" id="IPR036388">
    <property type="entry name" value="WH-like_DNA-bd_sf"/>
</dbReference>
<dbReference type="InterPro" id="IPR014284">
    <property type="entry name" value="RNA_pol_sigma-70_dom"/>
</dbReference>
<keyword evidence="4" id="KW-0804">Transcription</keyword>
<dbReference type="Gene3D" id="1.10.1740.10">
    <property type="match status" value="1"/>
</dbReference>
<evidence type="ECO:0000256" key="2">
    <source>
        <dbReference type="ARBA" id="ARBA00023015"/>
    </source>
</evidence>
<dbReference type="Pfam" id="PF08281">
    <property type="entry name" value="Sigma70_r4_2"/>
    <property type="match status" value="1"/>
</dbReference>
<feature type="domain" description="RNA polymerase sigma-70 region 2" evidence="5">
    <location>
        <begin position="17"/>
        <end position="83"/>
    </location>
</feature>
<dbReference type="PANTHER" id="PTHR43133:SF63">
    <property type="entry name" value="RNA POLYMERASE SIGMA FACTOR FECI-RELATED"/>
    <property type="match status" value="1"/>
</dbReference>
<sequence>MQIASPETNRAILRELLVEHYHDLGRQLAQRLGSMELAREALQETFLRLERIGDIGPMRSPKAYLLRIALNVAIDGRRAESRRLTDDEVDSLLALPDDSPDPYRTIEARSDVEALKRAIAELPQRRRDILVAARVGDVSHRDLAERFGVSVRTIEIELKSAVEHCAARLGRKWKRRFGPRPRDASSE</sequence>
<dbReference type="Pfam" id="PF04542">
    <property type="entry name" value="Sigma70_r2"/>
    <property type="match status" value="1"/>
</dbReference>
<evidence type="ECO:0000313" key="8">
    <source>
        <dbReference type="Proteomes" id="UP001165652"/>
    </source>
</evidence>
<dbReference type="PANTHER" id="PTHR43133">
    <property type="entry name" value="RNA POLYMERASE ECF-TYPE SIGMA FACTO"/>
    <property type="match status" value="1"/>
</dbReference>
<reference evidence="7" key="1">
    <citation type="journal article" date="2023" name="Microbiol Resour">
        <title>Genome Sequences of Rhodoplanes serenus and Two Thermotolerant Strains, Rhodoplanes tepidamans and 'Rhodoplanes cryptolactis,' Further Refine the Genus.</title>
        <authorList>
            <person name="Rayyan A.A."/>
            <person name="Kyndt J.A."/>
        </authorList>
    </citation>
    <scope>NUCLEOTIDE SEQUENCE</scope>
    <source>
        <strain evidence="7">DSM 9987</strain>
    </source>
</reference>
<name>A0ABT5JBN2_RHOTP</name>
<evidence type="ECO:0000256" key="4">
    <source>
        <dbReference type="ARBA" id="ARBA00023163"/>
    </source>
</evidence>
<organism evidence="7 8">
    <name type="scientific">Rhodoplanes tepidamans</name>
    <name type="common">Rhodoplanes cryptolactis</name>
    <dbReference type="NCBI Taxonomy" id="200616"/>
    <lineage>
        <taxon>Bacteria</taxon>
        <taxon>Pseudomonadati</taxon>
        <taxon>Pseudomonadota</taxon>
        <taxon>Alphaproteobacteria</taxon>
        <taxon>Hyphomicrobiales</taxon>
        <taxon>Nitrobacteraceae</taxon>
        <taxon>Rhodoplanes</taxon>
    </lineage>
</organism>
<dbReference type="InterPro" id="IPR007627">
    <property type="entry name" value="RNA_pol_sigma70_r2"/>
</dbReference>
<evidence type="ECO:0000256" key="1">
    <source>
        <dbReference type="ARBA" id="ARBA00010641"/>
    </source>
</evidence>
<dbReference type="EMBL" id="JAQQLI010000022">
    <property type="protein sequence ID" value="MDC7787017.1"/>
    <property type="molecule type" value="Genomic_DNA"/>
</dbReference>
<comment type="similarity">
    <text evidence="1">Belongs to the sigma-70 factor family. ECF subfamily.</text>
</comment>
<protein>
    <submittedName>
        <fullName evidence="7">RNA polymerase sigma factor</fullName>
    </submittedName>
</protein>
<evidence type="ECO:0000256" key="3">
    <source>
        <dbReference type="ARBA" id="ARBA00023082"/>
    </source>
</evidence>
<keyword evidence="3" id="KW-0731">Sigma factor</keyword>
<evidence type="ECO:0000313" key="7">
    <source>
        <dbReference type="EMBL" id="MDC7787017.1"/>
    </source>
</evidence>
<dbReference type="RefSeq" id="WP_272777859.1">
    <property type="nucleotide sequence ID" value="NZ_JAQQLI010000022.1"/>
</dbReference>
<dbReference type="SUPFAM" id="SSF88946">
    <property type="entry name" value="Sigma2 domain of RNA polymerase sigma factors"/>
    <property type="match status" value="1"/>
</dbReference>
<dbReference type="SUPFAM" id="SSF88659">
    <property type="entry name" value="Sigma3 and sigma4 domains of RNA polymerase sigma factors"/>
    <property type="match status" value="1"/>
</dbReference>
<proteinExistence type="inferred from homology"/>
<keyword evidence="8" id="KW-1185">Reference proteome</keyword>
<dbReference type="Proteomes" id="UP001165652">
    <property type="component" value="Unassembled WGS sequence"/>
</dbReference>
<dbReference type="InterPro" id="IPR039425">
    <property type="entry name" value="RNA_pol_sigma-70-like"/>
</dbReference>
<dbReference type="Gene3D" id="1.10.10.10">
    <property type="entry name" value="Winged helix-like DNA-binding domain superfamily/Winged helix DNA-binding domain"/>
    <property type="match status" value="1"/>
</dbReference>
<dbReference type="NCBIfam" id="TIGR02937">
    <property type="entry name" value="sigma70-ECF"/>
    <property type="match status" value="1"/>
</dbReference>
<feature type="domain" description="RNA polymerase sigma factor 70 region 4 type 2" evidence="6">
    <location>
        <begin position="113"/>
        <end position="165"/>
    </location>
</feature>